<keyword evidence="3" id="KW-1185">Reference proteome</keyword>
<evidence type="ECO:0000256" key="1">
    <source>
        <dbReference type="SAM" id="MobiDB-lite"/>
    </source>
</evidence>
<dbReference type="SUPFAM" id="SSF89392">
    <property type="entry name" value="Prokaryotic lipoproteins and lipoprotein localization factors"/>
    <property type="match status" value="1"/>
</dbReference>
<dbReference type="PANTHER" id="PTHR37507">
    <property type="entry name" value="SPORULATION PROTEIN YDCC"/>
    <property type="match status" value="1"/>
</dbReference>
<dbReference type="InterPro" id="IPR052944">
    <property type="entry name" value="Sporulation_related"/>
</dbReference>
<name>A0A202ECX1_9EURY</name>
<dbReference type="InterPro" id="IPR029046">
    <property type="entry name" value="LolA/LolB/LppX"/>
</dbReference>
<dbReference type="Gene3D" id="2.50.20.10">
    <property type="entry name" value="Lipoprotein localisation LolA/LolB/LppX"/>
    <property type="match status" value="1"/>
</dbReference>
<proteinExistence type="predicted"/>
<dbReference type="OrthoDB" id="137725at2157"/>
<dbReference type="RefSeq" id="WP_087714090.1">
    <property type="nucleotide sequence ID" value="NZ_MWPH01000001.1"/>
</dbReference>
<accession>A0A202ECX1</accession>
<gene>
    <name evidence="2" type="ORF">B2G88_04515</name>
</gene>
<feature type="region of interest" description="Disordered" evidence="1">
    <location>
        <begin position="78"/>
        <end position="99"/>
    </location>
</feature>
<organism evidence="2 3">
    <name type="scientific">Natronolimnobius baerhuensis</name>
    <dbReference type="NCBI Taxonomy" id="253108"/>
    <lineage>
        <taxon>Archaea</taxon>
        <taxon>Methanobacteriati</taxon>
        <taxon>Methanobacteriota</taxon>
        <taxon>Stenosarchaea group</taxon>
        <taxon>Halobacteria</taxon>
        <taxon>Halobacteriales</taxon>
        <taxon>Natrialbaceae</taxon>
        <taxon>Natronolimnobius</taxon>
    </lineage>
</organism>
<protein>
    <submittedName>
        <fullName evidence="2">DUF2092 domain-containing protein</fullName>
    </submittedName>
</protein>
<evidence type="ECO:0000313" key="3">
    <source>
        <dbReference type="Proteomes" id="UP000196084"/>
    </source>
</evidence>
<dbReference type="AlphaFoldDB" id="A0A202ECX1"/>
<dbReference type="EMBL" id="MWPH01000001">
    <property type="protein sequence ID" value="OVE86065.1"/>
    <property type="molecule type" value="Genomic_DNA"/>
</dbReference>
<feature type="compositionally biased region" description="Polar residues" evidence="1">
    <location>
        <begin position="90"/>
        <end position="99"/>
    </location>
</feature>
<evidence type="ECO:0000313" key="2">
    <source>
        <dbReference type="EMBL" id="OVE86065.1"/>
    </source>
</evidence>
<dbReference type="PROSITE" id="PS51257">
    <property type="entry name" value="PROKAR_LIPOPROTEIN"/>
    <property type="match status" value="1"/>
</dbReference>
<comment type="caution">
    <text evidence="2">The sequence shown here is derived from an EMBL/GenBank/DDBJ whole genome shotgun (WGS) entry which is preliminary data.</text>
</comment>
<dbReference type="PANTHER" id="PTHR37507:SF2">
    <property type="entry name" value="SPORULATION PROTEIN YDCC"/>
    <property type="match status" value="1"/>
</dbReference>
<reference evidence="2 3" key="1">
    <citation type="submission" date="2017-02" db="EMBL/GenBank/DDBJ databases">
        <title>Natronthermophilus aegyptiacus gen. nov.,sp. nov., an aerobic, extremely halophilic alkalithermophilic archaeon isolated from the athalassohaline Wadi An Natrun, Egypt.</title>
        <authorList>
            <person name="Zhao B."/>
        </authorList>
    </citation>
    <scope>NUCLEOTIDE SEQUENCE [LARGE SCALE GENOMIC DNA]</scope>
    <source>
        <strain evidence="2 3">CGMCC 1.3597</strain>
    </source>
</reference>
<sequence length="269" mass="30510">MTTRRVAALCGVLILMALVSGCVTVPSSDDPGSEADPDPEALFEGIFVYDDALEDVDGVVTGEWGGYNQTLSERERIQERPYTDSRTETLESTATDQPTPVFISNDTTRWWYYPDGEQADRYVPEGAPYDDNEIRTERATMAETERERYDLEYGGTDQIADREAHVLDLEPKNESVETGVSVLVGDSTYVFALETVDYEDEDELRTVSHTVWLDAEYNYPLKEAVVWERDDGSEYRITEGFESVTFNSGLEEETFEFEPPDDVDVYELE</sequence>
<feature type="compositionally biased region" description="Basic and acidic residues" evidence="1">
    <location>
        <begin position="78"/>
        <end position="89"/>
    </location>
</feature>
<dbReference type="Proteomes" id="UP000196084">
    <property type="component" value="Unassembled WGS sequence"/>
</dbReference>